<protein>
    <recommendedName>
        <fullName evidence="3">SbsA Ig-like domain-containing protein</fullName>
    </recommendedName>
</protein>
<keyword evidence="1" id="KW-0732">Signal</keyword>
<dbReference type="Gene3D" id="2.60.40.10">
    <property type="entry name" value="Immunoglobulins"/>
    <property type="match status" value="1"/>
</dbReference>
<feature type="domain" description="SbsA Ig-like" evidence="3">
    <location>
        <begin position="456"/>
        <end position="538"/>
    </location>
</feature>
<reference evidence="4 5" key="1">
    <citation type="journal article" date="2016" name="Nat. Commun.">
        <title>Thousands of microbial genomes shed light on interconnected biogeochemical processes in an aquifer system.</title>
        <authorList>
            <person name="Anantharaman K."/>
            <person name="Brown C.T."/>
            <person name="Hug L.A."/>
            <person name="Sharon I."/>
            <person name="Castelle C.J."/>
            <person name="Probst A.J."/>
            <person name="Thomas B.C."/>
            <person name="Singh A."/>
            <person name="Wilkins M.J."/>
            <person name="Karaoz U."/>
            <person name="Brodie E.L."/>
            <person name="Williams K.H."/>
            <person name="Hubbard S.S."/>
            <person name="Banfield J.F."/>
        </authorList>
    </citation>
    <scope>NUCLEOTIDE SEQUENCE [LARGE SCALE GENOMIC DNA]</scope>
</reference>
<name>A0A1F4RD88_UNCSA</name>
<gene>
    <name evidence="4" type="ORF">A3H38_01430</name>
</gene>
<evidence type="ECO:0000256" key="1">
    <source>
        <dbReference type="ARBA" id="ARBA00022729"/>
    </source>
</evidence>
<evidence type="ECO:0000259" key="3">
    <source>
        <dbReference type="Pfam" id="PF13205"/>
    </source>
</evidence>
<evidence type="ECO:0000313" key="5">
    <source>
        <dbReference type="Proteomes" id="UP000176938"/>
    </source>
</evidence>
<organism evidence="4 5">
    <name type="scientific">candidate division WOR-1 bacterium RIFCSPLOWO2_02_FULL_46_20</name>
    <dbReference type="NCBI Taxonomy" id="1802567"/>
    <lineage>
        <taxon>Bacteria</taxon>
        <taxon>Bacillati</taxon>
        <taxon>Saganbacteria</taxon>
    </lineage>
</organism>
<dbReference type="InterPro" id="IPR032812">
    <property type="entry name" value="SbsA_Ig"/>
</dbReference>
<sequence length="741" mass="78122">MGANKALVIDTTNPGTPSLSSPANGASTSDTTPTLTWSATDNLSGIASYEITLDGILVTQDATVSYTAGELSAGTHMWEVRAKDGAGNWGAKSTARSFVVNIGSPSVSNVTSSKNDGYYTTGEVIPINIVFTETVEVTGQPRLVLETGTTDRYATYESGSGTTTLTFVYTVEAGDWSSDLGYVSSTSLGLNSGGTIKGTSGNDASVVLPAPGGSGSLDYNKAIVIDTGAPRTAEVTTPSPEAYYNATSMPLIFKGRSADDLYGAGLAANTTIFSLRRGSDSHYWNGTNWDATTARWLATTHLVTTGSNEVTWESNVTMPTWVDGTYYARAKAVDKAGNILDQEIGFYYDNTPPDAPGLPSRDGDTVSWPAVPGAVRYKVTIQSDPYVFYVVGTSFSVAAIQDAAVAVVGPGVHEVSVQAEDSAGNRSPASAVMSILLGPEDTEVVTVRSEFGEGFGGVSVTHPVVIRWQSKIKPETLRVAISPSVAHAYELSDNRKALTLRPAPAFAYDTTYTLTITGFALDNEGVTVSANTTYIFKTTKEKTDAEYKNELVVEGAQDGGVKKTGDYVDNLVKLKIPAGFDKYRIVVDGEVVAEGTVGAGGEEVSLNLDAGKRNIEIFGEVEGKTIKKELEVNVSSDTAELQMIGNVLVATPVITSVQSATIAYTLNKATSIMIYVVGSTGQPIWTKKIAEGENGGGAGYNTVTFAAQADDNTLPANGIYVGQVVDGKGNMLNRFHMVIYR</sequence>
<dbReference type="AlphaFoldDB" id="A0A1F4RD88"/>
<evidence type="ECO:0000256" key="2">
    <source>
        <dbReference type="SAM" id="MobiDB-lite"/>
    </source>
</evidence>
<dbReference type="Pfam" id="PF13205">
    <property type="entry name" value="Big_5"/>
    <property type="match status" value="1"/>
</dbReference>
<dbReference type="EMBL" id="METP01000028">
    <property type="protein sequence ID" value="OGC06118.1"/>
    <property type="molecule type" value="Genomic_DNA"/>
</dbReference>
<accession>A0A1F4RD88</accession>
<dbReference type="Pfam" id="PF17957">
    <property type="entry name" value="Big_7"/>
    <property type="match status" value="1"/>
</dbReference>
<evidence type="ECO:0000313" key="4">
    <source>
        <dbReference type="EMBL" id="OGC06118.1"/>
    </source>
</evidence>
<proteinExistence type="predicted"/>
<comment type="caution">
    <text evidence="4">The sequence shown here is derived from an EMBL/GenBank/DDBJ whole genome shotgun (WGS) entry which is preliminary data.</text>
</comment>
<dbReference type="Proteomes" id="UP000176938">
    <property type="component" value="Unassembled WGS sequence"/>
</dbReference>
<feature type="compositionally biased region" description="Polar residues" evidence="2">
    <location>
        <begin position="10"/>
        <end position="35"/>
    </location>
</feature>
<feature type="region of interest" description="Disordered" evidence="2">
    <location>
        <begin position="8"/>
        <end position="35"/>
    </location>
</feature>
<dbReference type="InterPro" id="IPR013783">
    <property type="entry name" value="Ig-like_fold"/>
</dbReference>